<organism evidence="12 13">
    <name type="scientific">Gnathostoma spinigerum</name>
    <dbReference type="NCBI Taxonomy" id="75299"/>
    <lineage>
        <taxon>Eukaryota</taxon>
        <taxon>Metazoa</taxon>
        <taxon>Ecdysozoa</taxon>
        <taxon>Nematoda</taxon>
        <taxon>Chromadorea</taxon>
        <taxon>Rhabditida</taxon>
        <taxon>Spirurina</taxon>
        <taxon>Gnathostomatomorpha</taxon>
        <taxon>Gnathostomatoidea</taxon>
        <taxon>Gnathostomatidae</taxon>
        <taxon>Gnathostoma</taxon>
    </lineage>
</organism>
<sequence length="490" mass="57164">MERVEDLVYAELLFLSLVFSMIMRQVSSGAIREVSGAVVGILMVYYFTGVKVMYSFTAVVINIILFTFVKNRYMPLFSFLLTFIYLGILRAIHLFGFPGLVTQANAVQLIMTLRLVGLSFEIEDSRRRSASERFVPTTRPIDEPSWWQVILYAYNFAGIFTGPYYTYSMHRDVIDGDTVMQVPVWKHISWRIWNLTLSLPAFVLLVYAFPLKMMKEEEFYDETIFYRIWIGFLVFIWMRCRVYSAWMVAESICVLNGIGLYPVNLKARVGCGPTKPMEDYDPKSVEYDTEAVRNLDIWAIEFEPSFRGGIRAWNRSVQFWLANFVYKRVPRTFGMILTMSVSAYWHGIHPGYYLSFLTIPLCTLAEDRILNLVPTDENGHKPFLFNLCWYIVRQLGFAFMASGFLLLTWKDTIRYWSSVTFYIHWIMGIIIVFTWLYRSLFYVSKDGKAFGLNQIVRIVKRLIGVPEEEPKGYDDKSAPLVKELEPKKEL</sequence>
<dbReference type="AlphaFoldDB" id="A0ABD6ECE6"/>
<keyword evidence="8" id="KW-0012">Acyltransferase</keyword>
<dbReference type="EMBL" id="JBGFUD010001143">
    <property type="protein sequence ID" value="MFH4975819.1"/>
    <property type="molecule type" value="Genomic_DNA"/>
</dbReference>
<keyword evidence="7 11" id="KW-0472">Membrane</keyword>
<evidence type="ECO:0000313" key="13">
    <source>
        <dbReference type="Proteomes" id="UP001608902"/>
    </source>
</evidence>
<evidence type="ECO:0000256" key="9">
    <source>
        <dbReference type="ARBA" id="ARBA00025707"/>
    </source>
</evidence>
<protein>
    <recommendedName>
        <fullName evidence="10">Lysophospholipid acyltransferase 7</fullName>
    </recommendedName>
</protein>
<feature type="transmembrane region" description="Helical" evidence="11">
    <location>
        <begin position="6"/>
        <end position="23"/>
    </location>
</feature>
<feature type="transmembrane region" description="Helical" evidence="11">
    <location>
        <begin position="387"/>
        <end position="409"/>
    </location>
</feature>
<evidence type="ECO:0000256" key="8">
    <source>
        <dbReference type="ARBA" id="ARBA00023315"/>
    </source>
</evidence>
<evidence type="ECO:0000256" key="7">
    <source>
        <dbReference type="ARBA" id="ARBA00023136"/>
    </source>
</evidence>
<keyword evidence="4" id="KW-0808">Transferase</keyword>
<comment type="pathway">
    <text evidence="2">Lipid metabolism; phospholipid metabolism.</text>
</comment>
<dbReference type="Proteomes" id="UP001608902">
    <property type="component" value="Unassembled WGS sequence"/>
</dbReference>
<dbReference type="GO" id="GO:0016020">
    <property type="term" value="C:membrane"/>
    <property type="evidence" value="ECO:0007669"/>
    <property type="project" value="UniProtKB-SubCell"/>
</dbReference>
<dbReference type="InterPro" id="IPR049941">
    <property type="entry name" value="LPLAT_7/PORCN-like"/>
</dbReference>
<evidence type="ECO:0000256" key="10">
    <source>
        <dbReference type="ARBA" id="ARBA00093678"/>
    </source>
</evidence>
<keyword evidence="6 11" id="KW-1133">Transmembrane helix</keyword>
<feature type="transmembrane region" description="Helical" evidence="11">
    <location>
        <begin position="76"/>
        <end position="95"/>
    </location>
</feature>
<evidence type="ECO:0000256" key="6">
    <source>
        <dbReference type="ARBA" id="ARBA00022989"/>
    </source>
</evidence>
<comment type="pathway">
    <text evidence="9">Phospholipid metabolism.</text>
</comment>
<comment type="similarity">
    <text evidence="3">Belongs to the membrane-bound acyltransferase family.</text>
</comment>
<keyword evidence="5 11" id="KW-0812">Transmembrane</keyword>
<evidence type="ECO:0000256" key="2">
    <source>
        <dbReference type="ARBA" id="ARBA00005074"/>
    </source>
</evidence>
<gene>
    <name evidence="12" type="ORF">AB6A40_002528</name>
</gene>
<evidence type="ECO:0000313" key="12">
    <source>
        <dbReference type="EMBL" id="MFH4975819.1"/>
    </source>
</evidence>
<name>A0ABD6ECE6_9BILA</name>
<keyword evidence="13" id="KW-1185">Reference proteome</keyword>
<proteinExistence type="inferred from homology"/>
<accession>A0ABD6ECE6</accession>
<evidence type="ECO:0000256" key="1">
    <source>
        <dbReference type="ARBA" id="ARBA00004141"/>
    </source>
</evidence>
<evidence type="ECO:0000256" key="11">
    <source>
        <dbReference type="SAM" id="Phobius"/>
    </source>
</evidence>
<feature type="transmembrane region" description="Helical" evidence="11">
    <location>
        <begin position="224"/>
        <end position="240"/>
    </location>
</feature>
<evidence type="ECO:0000256" key="4">
    <source>
        <dbReference type="ARBA" id="ARBA00022679"/>
    </source>
</evidence>
<reference evidence="12 13" key="1">
    <citation type="submission" date="2024-08" db="EMBL/GenBank/DDBJ databases">
        <title>Gnathostoma spinigerum genome.</title>
        <authorList>
            <person name="Gonzalez-Bertolin B."/>
            <person name="Monzon S."/>
            <person name="Zaballos A."/>
            <person name="Jimenez P."/>
            <person name="Dekumyoy P."/>
            <person name="Varona S."/>
            <person name="Cuesta I."/>
            <person name="Sumanam S."/>
            <person name="Adisakwattana P."/>
            <person name="Gasser R.B."/>
            <person name="Hernandez-Gonzalez A."/>
            <person name="Young N.D."/>
            <person name="Perteguer M.J."/>
        </authorList>
    </citation>
    <scope>NUCLEOTIDE SEQUENCE [LARGE SCALE GENOMIC DNA]</scope>
    <source>
        <strain evidence="12">AL3</strain>
        <tissue evidence="12">Liver</tissue>
    </source>
</reference>
<dbReference type="PANTHER" id="PTHR13906">
    <property type="entry name" value="PORCUPINE"/>
    <property type="match status" value="1"/>
</dbReference>
<dbReference type="InterPro" id="IPR004299">
    <property type="entry name" value="MBOAT_fam"/>
</dbReference>
<feature type="transmembrane region" description="Helical" evidence="11">
    <location>
        <begin position="188"/>
        <end position="209"/>
    </location>
</feature>
<dbReference type="PANTHER" id="PTHR13906:SF16">
    <property type="entry name" value="LYSOPHOSPHOLIPID ACYLTRANSFERASE 7"/>
    <property type="match status" value="1"/>
</dbReference>
<comment type="subcellular location">
    <subcellularLocation>
        <location evidence="1">Membrane</location>
        <topology evidence="1">Multi-pass membrane protein</topology>
    </subcellularLocation>
</comment>
<feature type="transmembrane region" description="Helical" evidence="11">
    <location>
        <begin position="146"/>
        <end position="167"/>
    </location>
</feature>
<feature type="transmembrane region" description="Helical" evidence="11">
    <location>
        <begin position="415"/>
        <end position="437"/>
    </location>
</feature>
<evidence type="ECO:0000256" key="3">
    <source>
        <dbReference type="ARBA" id="ARBA00010323"/>
    </source>
</evidence>
<evidence type="ECO:0000256" key="5">
    <source>
        <dbReference type="ARBA" id="ARBA00022692"/>
    </source>
</evidence>
<dbReference type="Pfam" id="PF03062">
    <property type="entry name" value="MBOAT"/>
    <property type="match status" value="1"/>
</dbReference>
<comment type="caution">
    <text evidence="12">The sequence shown here is derived from an EMBL/GenBank/DDBJ whole genome shotgun (WGS) entry which is preliminary data.</text>
</comment>
<dbReference type="GO" id="GO:0016746">
    <property type="term" value="F:acyltransferase activity"/>
    <property type="evidence" value="ECO:0007669"/>
    <property type="project" value="UniProtKB-KW"/>
</dbReference>